<comment type="caution">
    <text evidence="2">The sequence shown here is derived from an EMBL/GenBank/DDBJ whole genome shotgun (WGS) entry which is preliminary data.</text>
</comment>
<sequence length="175" mass="19199">MSSSMPASLRRARALANTIAYLGHDDELATPEQAERWLREMGCDATVDDTALERLRQFRTAVRAWVAALADPQPARASALGGVTLGVEVADNAWRLRPLGSGIDAFLGAIAADLVYACAAGVSDRLKLCSHERCAIAFWDTTRNRSARYCNPRTCANTVRQRAYRIRRDDTGSRS</sequence>
<evidence type="ECO:0000259" key="1">
    <source>
        <dbReference type="Pfam" id="PF11706"/>
    </source>
</evidence>
<dbReference type="PANTHER" id="PTHR35525:SF3">
    <property type="entry name" value="BLL6575 PROTEIN"/>
    <property type="match status" value="1"/>
</dbReference>
<gene>
    <name evidence="2" type="ORF">NDR86_03565</name>
</gene>
<dbReference type="PANTHER" id="PTHR35525">
    <property type="entry name" value="BLL6575 PROTEIN"/>
    <property type="match status" value="1"/>
</dbReference>
<dbReference type="Pfam" id="PF11706">
    <property type="entry name" value="zf-CGNR"/>
    <property type="match status" value="1"/>
</dbReference>
<name>A0A9X2E2P9_9NOCA</name>
<proteinExistence type="predicted"/>
<dbReference type="InterPro" id="IPR021005">
    <property type="entry name" value="Znf_CGNR"/>
</dbReference>
<dbReference type="Proteomes" id="UP001139157">
    <property type="component" value="Unassembled WGS sequence"/>
</dbReference>
<dbReference type="RefSeq" id="WP_251909396.1">
    <property type="nucleotide sequence ID" value="NZ_JAMRXG010000001.1"/>
</dbReference>
<protein>
    <submittedName>
        <fullName evidence="2">CGNR zinc finger domain-containing protein</fullName>
    </submittedName>
</protein>
<dbReference type="InterPro" id="IPR010852">
    <property type="entry name" value="ABATE"/>
</dbReference>
<dbReference type="AlphaFoldDB" id="A0A9X2E2P9"/>
<dbReference type="Gene3D" id="1.10.3300.10">
    <property type="entry name" value="Jann2411-like domain"/>
    <property type="match status" value="1"/>
</dbReference>
<dbReference type="Pfam" id="PF07336">
    <property type="entry name" value="ABATE"/>
    <property type="match status" value="1"/>
</dbReference>
<keyword evidence="3" id="KW-1185">Reference proteome</keyword>
<organism evidence="2 3">
    <name type="scientific">Nocardia pulmonis</name>
    <dbReference type="NCBI Taxonomy" id="2951408"/>
    <lineage>
        <taxon>Bacteria</taxon>
        <taxon>Bacillati</taxon>
        <taxon>Actinomycetota</taxon>
        <taxon>Actinomycetes</taxon>
        <taxon>Mycobacteriales</taxon>
        <taxon>Nocardiaceae</taxon>
        <taxon>Nocardia</taxon>
    </lineage>
</organism>
<dbReference type="SUPFAM" id="SSF160904">
    <property type="entry name" value="Jann2411-like"/>
    <property type="match status" value="1"/>
</dbReference>
<feature type="domain" description="Zinc finger CGNR" evidence="1">
    <location>
        <begin position="125"/>
        <end position="168"/>
    </location>
</feature>
<accession>A0A9X2E2P9</accession>
<evidence type="ECO:0000313" key="2">
    <source>
        <dbReference type="EMBL" id="MCM6772550.1"/>
    </source>
</evidence>
<evidence type="ECO:0000313" key="3">
    <source>
        <dbReference type="Proteomes" id="UP001139157"/>
    </source>
</evidence>
<dbReference type="EMBL" id="JAMRXG010000001">
    <property type="protein sequence ID" value="MCM6772550.1"/>
    <property type="molecule type" value="Genomic_DNA"/>
</dbReference>
<reference evidence="2" key="1">
    <citation type="submission" date="2022-06" db="EMBL/GenBank/DDBJ databases">
        <title>Novel species in genus nocardia.</title>
        <authorList>
            <person name="Li F."/>
        </authorList>
    </citation>
    <scope>NUCLEOTIDE SEQUENCE</scope>
    <source>
        <strain evidence="2">CDC141</strain>
    </source>
</reference>
<dbReference type="InterPro" id="IPR023286">
    <property type="entry name" value="ABATE_dom_sf"/>
</dbReference>